<accession>A0A329U7K8</accession>
<protein>
    <recommendedName>
        <fullName evidence="4">WxL domain-containing protein</fullName>
    </recommendedName>
</protein>
<reference evidence="2 3" key="1">
    <citation type="submission" date="2018-02" db="EMBL/GenBank/DDBJ databases">
        <title>Complete genome sequencing of Faecalibacterium prausnitzii strains isolated from the human gut.</title>
        <authorList>
            <person name="Fitzgerald B.C."/>
            <person name="Shkoporov A.N."/>
            <person name="Ross P.R."/>
            <person name="Hill C."/>
        </authorList>
    </citation>
    <scope>NUCLEOTIDE SEQUENCE [LARGE SCALE GENOMIC DNA]</scope>
    <source>
        <strain evidence="2 3">APC923/51-1</strain>
    </source>
</reference>
<evidence type="ECO:0000313" key="3">
    <source>
        <dbReference type="Proteomes" id="UP000251281"/>
    </source>
</evidence>
<dbReference type="Proteomes" id="UP000251281">
    <property type="component" value="Unassembled WGS sequence"/>
</dbReference>
<dbReference type="EMBL" id="PRLD01000005">
    <property type="protein sequence ID" value="RAW58011.1"/>
    <property type="molecule type" value="Genomic_DNA"/>
</dbReference>
<proteinExistence type="predicted"/>
<feature type="signal peptide" evidence="1">
    <location>
        <begin position="1"/>
        <end position="25"/>
    </location>
</feature>
<gene>
    <name evidence="2" type="ORF">C4N24_06915</name>
</gene>
<sequence>MTKKAATLLLAASLAVSVCAMPVFAADTAHAGENVSGTTPTNTTTTVKYEVTEGYKWAIPATIDFGKDAGLNATRTVDANQVKDTGSYKVADTNVRGESGNVYVSDCRLKPGTKLTISISSTTTMYNATDGFYVKTTNKGAITSNTAKVPYAIYKGTEADPATPTPENKLDNSSEILKLNAGTDYGKQDLTFILSTGDAEIAGEYTGTVAFAAKVDNA</sequence>
<evidence type="ECO:0008006" key="4">
    <source>
        <dbReference type="Google" id="ProtNLM"/>
    </source>
</evidence>
<evidence type="ECO:0000256" key="1">
    <source>
        <dbReference type="SAM" id="SignalP"/>
    </source>
</evidence>
<name>A0A329U7K8_9FIRM</name>
<organism evidence="2 3">
    <name type="scientific">Faecalibacterium prausnitzii</name>
    <dbReference type="NCBI Taxonomy" id="853"/>
    <lineage>
        <taxon>Bacteria</taxon>
        <taxon>Bacillati</taxon>
        <taxon>Bacillota</taxon>
        <taxon>Clostridia</taxon>
        <taxon>Eubacteriales</taxon>
        <taxon>Oscillospiraceae</taxon>
        <taxon>Faecalibacterium</taxon>
    </lineage>
</organism>
<dbReference type="AlphaFoldDB" id="A0A329U7K8"/>
<comment type="caution">
    <text evidence="2">The sequence shown here is derived from an EMBL/GenBank/DDBJ whole genome shotgun (WGS) entry which is preliminary data.</text>
</comment>
<keyword evidence="1" id="KW-0732">Signal</keyword>
<feature type="chain" id="PRO_5016467907" description="WxL domain-containing protein" evidence="1">
    <location>
        <begin position="26"/>
        <end position="218"/>
    </location>
</feature>
<evidence type="ECO:0000313" key="2">
    <source>
        <dbReference type="EMBL" id="RAW58011.1"/>
    </source>
</evidence>